<reference evidence="2" key="1">
    <citation type="submission" date="2020-09" db="EMBL/GenBank/DDBJ databases">
        <title>Comparative genome analyses of four rice-infecting Rhizoctonia solani isolates reveal extensive enrichment of homogalacturonan modification genes.</title>
        <authorList>
            <person name="Lee D.-Y."/>
            <person name="Jeon J."/>
            <person name="Kim K.-T."/>
            <person name="Cheong K."/>
            <person name="Song H."/>
            <person name="Choi G."/>
            <person name="Ko J."/>
            <person name="Opiyo S.O."/>
            <person name="Zuo S."/>
            <person name="Madhav S."/>
            <person name="Lee Y.-H."/>
            <person name="Wang G.-L."/>
        </authorList>
    </citation>
    <scope>NUCLEOTIDE SEQUENCE</scope>
    <source>
        <strain evidence="2">AG1-IA WGL</strain>
    </source>
</reference>
<dbReference type="Pfam" id="PF00388">
    <property type="entry name" value="PI-PLC-X"/>
    <property type="match status" value="1"/>
</dbReference>
<comment type="caution">
    <text evidence="2">The sequence shown here is derived from an EMBL/GenBank/DDBJ whole genome shotgun (WGS) entry which is preliminary data.</text>
</comment>
<feature type="domain" description="Phosphatidylinositol-specific phospholipase C X" evidence="1">
    <location>
        <begin position="152"/>
        <end position="297"/>
    </location>
</feature>
<feature type="non-terminal residue" evidence="2">
    <location>
        <position position="494"/>
    </location>
</feature>
<evidence type="ECO:0000313" key="3">
    <source>
        <dbReference type="Proteomes" id="UP000602905"/>
    </source>
</evidence>
<dbReference type="GO" id="GO:0008081">
    <property type="term" value="F:phosphoric diester hydrolase activity"/>
    <property type="evidence" value="ECO:0007669"/>
    <property type="project" value="InterPro"/>
</dbReference>
<dbReference type="GO" id="GO:0006629">
    <property type="term" value="P:lipid metabolic process"/>
    <property type="evidence" value="ECO:0007669"/>
    <property type="project" value="InterPro"/>
</dbReference>
<dbReference type="PANTHER" id="PTHR13593">
    <property type="match status" value="1"/>
</dbReference>
<name>A0A8H7HXN8_9AGAM</name>
<dbReference type="PROSITE" id="PS50007">
    <property type="entry name" value="PIPLC_X_DOMAIN"/>
    <property type="match status" value="1"/>
</dbReference>
<dbReference type="InterPro" id="IPR000909">
    <property type="entry name" value="PLipase_C_PInositol-sp_X_dom"/>
</dbReference>
<dbReference type="PANTHER" id="PTHR13593:SF113">
    <property type="entry name" value="SI:DKEY-266F7.9"/>
    <property type="match status" value="1"/>
</dbReference>
<evidence type="ECO:0000313" key="2">
    <source>
        <dbReference type="EMBL" id="KAF8710684.1"/>
    </source>
</evidence>
<protein>
    <submittedName>
        <fullName evidence="2">Phosphodiesterase</fullName>
    </submittedName>
</protein>
<dbReference type="InterPro" id="IPR017946">
    <property type="entry name" value="PLC-like_Pdiesterase_TIM-brl"/>
</dbReference>
<dbReference type="SMART" id="SM00148">
    <property type="entry name" value="PLCXc"/>
    <property type="match status" value="1"/>
</dbReference>
<gene>
    <name evidence="2" type="ORF">RHS03_02485</name>
</gene>
<sequence>MTTLHITNLTGSPLPFTCSSPAESHWTHLGHESNVTTFTSGKGRRPRTYLFVRPTVVRTDPINEKTTLSKATTFPSAWTFKIRRPRALNNKDTWSVLRPICPHVPQSYPRTINGCHACRKDMLWNVYVLHTRSDSRVLFLPQRDVSMFLSELEDERPLSDLVLPGTHDSLAFYGWPVTQCQSPDEPLFKQLMSGVRVLDVRLSVVDGVLMAYHGSTPQHISFSAVLHTLHHFLQERPRECLVVSLKQEDFAYTPPVLFSRLVREEIERAEGGIGMWWLENRVPRLGEVRGRCIMLSRFGGDGKEWVHGLEGMGIHPTKWPDSAQEGFEWDLKGTTVRTHDWYRVPNLLALPEKASLCMHNMVPPASDPPVLAITYLSAAGGPFSLPSFCALGVGWPNWGMGVEGMNARVAGWLIRRLTSAGIRDCDSNSEKERWSISNESAELLENEESQLDAFDDDSEPRLPVRGWVFMDYFSEPDGALVPLLVENNFIRRYD</sequence>
<proteinExistence type="predicted"/>
<dbReference type="Proteomes" id="UP000602905">
    <property type="component" value="Unassembled WGS sequence"/>
</dbReference>
<dbReference type="Gene3D" id="3.20.20.190">
    <property type="entry name" value="Phosphatidylinositol (PI) phosphodiesterase"/>
    <property type="match status" value="1"/>
</dbReference>
<dbReference type="InterPro" id="IPR051057">
    <property type="entry name" value="PI-PLC_domain"/>
</dbReference>
<accession>A0A8H7HXN8</accession>
<dbReference type="OrthoDB" id="1046782at2759"/>
<organism evidence="2 3">
    <name type="scientific">Rhizoctonia solani</name>
    <dbReference type="NCBI Taxonomy" id="456999"/>
    <lineage>
        <taxon>Eukaryota</taxon>
        <taxon>Fungi</taxon>
        <taxon>Dikarya</taxon>
        <taxon>Basidiomycota</taxon>
        <taxon>Agaricomycotina</taxon>
        <taxon>Agaricomycetes</taxon>
        <taxon>Cantharellales</taxon>
        <taxon>Ceratobasidiaceae</taxon>
        <taxon>Rhizoctonia</taxon>
    </lineage>
</organism>
<dbReference type="EMBL" id="JACYCD010000047">
    <property type="protein sequence ID" value="KAF8710684.1"/>
    <property type="molecule type" value="Genomic_DNA"/>
</dbReference>
<dbReference type="AlphaFoldDB" id="A0A8H7HXN8"/>
<dbReference type="SUPFAM" id="SSF51695">
    <property type="entry name" value="PLC-like phosphodiesterases"/>
    <property type="match status" value="1"/>
</dbReference>
<evidence type="ECO:0000259" key="1">
    <source>
        <dbReference type="SMART" id="SM00148"/>
    </source>
</evidence>